<comment type="caution">
    <text evidence="2">The sequence shown here is derived from an EMBL/GenBank/DDBJ whole genome shotgun (WGS) entry which is preliminary data.</text>
</comment>
<dbReference type="AlphaFoldDB" id="A0A5S5AZ58"/>
<dbReference type="EMBL" id="VNHO01000001">
    <property type="protein sequence ID" value="TYP59997.1"/>
    <property type="molecule type" value="Genomic_DNA"/>
</dbReference>
<reference evidence="2 3" key="1">
    <citation type="submission" date="2019-07" db="EMBL/GenBank/DDBJ databases">
        <title>Genomic Encyclopedia of Type Strains, Phase I: the one thousand microbial genomes (KMG-I) project.</title>
        <authorList>
            <person name="Kyrpides N."/>
        </authorList>
    </citation>
    <scope>NUCLEOTIDE SEQUENCE [LARGE SCALE GENOMIC DNA]</scope>
    <source>
        <strain evidence="2 3">DSM 16647</strain>
    </source>
</reference>
<evidence type="ECO:0008006" key="4">
    <source>
        <dbReference type="Google" id="ProtNLM"/>
    </source>
</evidence>
<feature type="transmembrane region" description="Helical" evidence="1">
    <location>
        <begin position="81"/>
        <end position="100"/>
    </location>
</feature>
<accession>A0A5S5AZ58</accession>
<gene>
    <name evidence="2" type="ORF">LZ11_00159</name>
</gene>
<dbReference type="InterPro" id="IPR002829">
    <property type="entry name" value="DUF116"/>
</dbReference>
<dbReference type="Pfam" id="PF01976">
    <property type="entry name" value="DUF116"/>
    <property type="match status" value="1"/>
</dbReference>
<evidence type="ECO:0000313" key="2">
    <source>
        <dbReference type="EMBL" id="TYP59997.1"/>
    </source>
</evidence>
<keyword evidence="1" id="KW-1133">Transmembrane helix</keyword>
<evidence type="ECO:0000313" key="3">
    <source>
        <dbReference type="Proteomes" id="UP000322294"/>
    </source>
</evidence>
<organism evidence="2 3">
    <name type="scientific">Thermosediminibacter litoriperuensis</name>
    <dbReference type="NCBI Taxonomy" id="291989"/>
    <lineage>
        <taxon>Bacteria</taxon>
        <taxon>Bacillati</taxon>
        <taxon>Bacillota</taxon>
        <taxon>Clostridia</taxon>
        <taxon>Thermosediminibacterales</taxon>
        <taxon>Thermosediminibacteraceae</taxon>
        <taxon>Thermosediminibacter</taxon>
    </lineage>
</organism>
<feature type="transmembrane region" description="Helical" evidence="1">
    <location>
        <begin position="39"/>
        <end position="69"/>
    </location>
</feature>
<keyword evidence="3" id="KW-1185">Reference proteome</keyword>
<dbReference type="Proteomes" id="UP000322294">
    <property type="component" value="Unassembled WGS sequence"/>
</dbReference>
<dbReference type="PANTHER" id="PTHR43801:SF1">
    <property type="entry name" value="POLYPRENYL SYNTHETASE"/>
    <property type="match status" value="1"/>
</dbReference>
<protein>
    <recommendedName>
        <fullName evidence="4">DUF116 domain-containing protein</fullName>
    </recommendedName>
</protein>
<evidence type="ECO:0000256" key="1">
    <source>
        <dbReference type="SAM" id="Phobius"/>
    </source>
</evidence>
<proteinExistence type="predicted"/>
<feature type="transmembrane region" description="Helical" evidence="1">
    <location>
        <begin position="9"/>
        <end position="33"/>
    </location>
</feature>
<keyword evidence="1" id="KW-0812">Transmembrane</keyword>
<name>A0A5S5AZ58_9FIRM</name>
<keyword evidence="1" id="KW-0472">Membrane</keyword>
<sequence>MRMKIKKRIFISLLVASIIMFLGFTAAGIALYLNKFNYFYRLLLLAVIAVMIVLIAILSIGLAATVLTLWHVKSFFGLQKLMNFSINLLFPIALTLGRLLHIPKDIVKSSYVEVNNKLVKSRNFRIKPDEILVLAPHCLQRWDCPHKITANVSNCRRCGRCDIDKLLSLVESKGIKLAVATGGTLARKIVMEYRPRAIVAIACERDLSEGILDTNPIPVLGILNIRPEGPCMNTRVDVERVREAVDFFLDYGLTASLIWKGSRADEKCKS</sequence>
<dbReference type="PANTHER" id="PTHR43801">
    <property type="entry name" value="NUCLEOTIDE-BINDING PROTEIN-RELATED"/>
    <property type="match status" value="1"/>
</dbReference>